<dbReference type="STRING" id="1353009.A0A1Y2IFP7"/>
<evidence type="ECO:0000256" key="1">
    <source>
        <dbReference type="SAM" id="MobiDB-lite"/>
    </source>
</evidence>
<keyword evidence="2" id="KW-0812">Transmembrane</keyword>
<evidence type="ECO:0000313" key="3">
    <source>
        <dbReference type="EMBL" id="OSD00016.1"/>
    </source>
</evidence>
<keyword evidence="4" id="KW-1185">Reference proteome</keyword>
<evidence type="ECO:0000313" key="4">
    <source>
        <dbReference type="Proteomes" id="UP000193067"/>
    </source>
</evidence>
<accession>A0A1Y2IFP7</accession>
<evidence type="ECO:0000256" key="2">
    <source>
        <dbReference type="SAM" id="Phobius"/>
    </source>
</evidence>
<keyword evidence="2" id="KW-0472">Membrane</keyword>
<organism evidence="3 4">
    <name type="scientific">Trametes coccinea (strain BRFM310)</name>
    <name type="common">Pycnoporus coccineus</name>
    <dbReference type="NCBI Taxonomy" id="1353009"/>
    <lineage>
        <taxon>Eukaryota</taxon>
        <taxon>Fungi</taxon>
        <taxon>Dikarya</taxon>
        <taxon>Basidiomycota</taxon>
        <taxon>Agaricomycotina</taxon>
        <taxon>Agaricomycetes</taxon>
        <taxon>Polyporales</taxon>
        <taxon>Polyporaceae</taxon>
        <taxon>Trametes</taxon>
    </lineage>
</organism>
<gene>
    <name evidence="3" type="ORF">PYCCODRAFT_1446467</name>
</gene>
<dbReference type="Proteomes" id="UP000193067">
    <property type="component" value="Unassembled WGS sequence"/>
</dbReference>
<protein>
    <recommendedName>
        <fullName evidence="5">MARVEL domain-containing protein</fullName>
    </recommendedName>
</protein>
<feature type="transmembrane region" description="Helical" evidence="2">
    <location>
        <begin position="39"/>
        <end position="64"/>
    </location>
</feature>
<feature type="compositionally biased region" description="Polar residues" evidence="1">
    <location>
        <begin position="215"/>
        <end position="226"/>
    </location>
</feature>
<proteinExistence type="predicted"/>
<keyword evidence="2" id="KW-1133">Transmembrane helix</keyword>
<dbReference type="AlphaFoldDB" id="A0A1Y2IFP7"/>
<feature type="transmembrane region" description="Helical" evidence="2">
    <location>
        <begin position="7"/>
        <end position="27"/>
    </location>
</feature>
<feature type="compositionally biased region" description="Low complexity" evidence="1">
    <location>
        <begin position="194"/>
        <end position="212"/>
    </location>
</feature>
<dbReference type="OrthoDB" id="3364107at2759"/>
<dbReference type="EMBL" id="KZ084122">
    <property type="protein sequence ID" value="OSD00016.1"/>
    <property type="molecule type" value="Genomic_DNA"/>
</dbReference>
<feature type="transmembrane region" description="Helical" evidence="2">
    <location>
        <begin position="76"/>
        <end position="96"/>
    </location>
</feature>
<reference evidence="3 4" key="1">
    <citation type="journal article" date="2015" name="Biotechnol. Biofuels">
        <title>Enhanced degradation of softwood versus hardwood by the white-rot fungus Pycnoporus coccineus.</title>
        <authorList>
            <person name="Couturier M."/>
            <person name="Navarro D."/>
            <person name="Chevret D."/>
            <person name="Henrissat B."/>
            <person name="Piumi F."/>
            <person name="Ruiz-Duenas F.J."/>
            <person name="Martinez A.T."/>
            <person name="Grigoriev I.V."/>
            <person name="Riley R."/>
            <person name="Lipzen A."/>
            <person name="Berrin J.G."/>
            <person name="Master E.R."/>
            <person name="Rosso M.N."/>
        </authorList>
    </citation>
    <scope>NUCLEOTIDE SEQUENCE [LARGE SCALE GENOMIC DNA]</scope>
    <source>
        <strain evidence="3 4">BRFM310</strain>
    </source>
</reference>
<evidence type="ECO:0008006" key="5">
    <source>
        <dbReference type="Google" id="ProtNLM"/>
    </source>
</evidence>
<feature type="region of interest" description="Disordered" evidence="1">
    <location>
        <begin position="173"/>
        <end position="236"/>
    </location>
</feature>
<sequence length="236" mass="25240">MNWLQYVRLITLSVSVLCGIIVLSLASHLTSLSIKYFEVYYNFAVLSIAVGGLTMLTVPVMILIDFLRTGALTSMVLVELVWLSILWVLWIAAAALTADQTGDAFSSCDFVYPILNQVCNETRAIEAFAFLAWIDLMAYTIVLLVVALVNGTRGAPMWTTSLKERPSIVPRTTAAPAPQMGMTPQTQPSMPLVGYPAQHAPGAAQPGYAPVPTGSPATGYSTTAAAPSSHGAYPQV</sequence>
<name>A0A1Y2IFP7_TRAC3</name>
<feature type="transmembrane region" description="Helical" evidence="2">
    <location>
        <begin position="130"/>
        <end position="149"/>
    </location>
</feature>